<comment type="caution">
    <text evidence="1">The sequence shown here is derived from an EMBL/GenBank/DDBJ whole genome shotgun (WGS) entry which is preliminary data.</text>
</comment>
<name>A0A9N9FYM2_9GLOM</name>
<evidence type="ECO:0000313" key="1">
    <source>
        <dbReference type="EMBL" id="CAG8566584.1"/>
    </source>
</evidence>
<accession>A0A9N9FYM2</accession>
<dbReference type="Proteomes" id="UP000789831">
    <property type="component" value="Unassembled WGS sequence"/>
</dbReference>
<dbReference type="EMBL" id="CAJVPL010001350">
    <property type="protein sequence ID" value="CAG8566584.1"/>
    <property type="molecule type" value="Genomic_DNA"/>
</dbReference>
<protein>
    <submittedName>
        <fullName evidence="1">726_t:CDS:1</fullName>
    </submittedName>
</protein>
<reference evidence="1" key="1">
    <citation type="submission" date="2021-06" db="EMBL/GenBank/DDBJ databases">
        <authorList>
            <person name="Kallberg Y."/>
            <person name="Tangrot J."/>
            <person name="Rosling A."/>
        </authorList>
    </citation>
    <scope>NUCLEOTIDE SEQUENCE</scope>
    <source>
        <strain evidence="1">MT106</strain>
    </source>
</reference>
<keyword evidence="2" id="KW-1185">Reference proteome</keyword>
<sequence length="71" mass="7664">METKKFTLISLFIAISVILLDSFSFSIPITYYNSGVGTVGGVRIGNESAGTPFCSTLYFDDRCGSSGPKER</sequence>
<proteinExistence type="predicted"/>
<gene>
    <name evidence="1" type="ORF">AGERDE_LOCUS7423</name>
</gene>
<organism evidence="1 2">
    <name type="scientific">Ambispora gerdemannii</name>
    <dbReference type="NCBI Taxonomy" id="144530"/>
    <lineage>
        <taxon>Eukaryota</taxon>
        <taxon>Fungi</taxon>
        <taxon>Fungi incertae sedis</taxon>
        <taxon>Mucoromycota</taxon>
        <taxon>Glomeromycotina</taxon>
        <taxon>Glomeromycetes</taxon>
        <taxon>Archaeosporales</taxon>
        <taxon>Ambisporaceae</taxon>
        <taxon>Ambispora</taxon>
    </lineage>
</organism>
<evidence type="ECO:0000313" key="2">
    <source>
        <dbReference type="Proteomes" id="UP000789831"/>
    </source>
</evidence>
<dbReference type="AlphaFoldDB" id="A0A9N9FYM2"/>